<dbReference type="Proteomes" id="UP000011976">
    <property type="component" value="Unassembled WGS sequence"/>
</dbReference>
<sequence>MLASNTQLLSRAARLVVPRSVAARKLSTFTPSYPPLPSFSAPGAARPAFFHSSFHPIAASSSAASSRTAQRSARGASTALALLFGFSASVISLSNADTLKLDAAPAAQDKSLTGVAPDASKQLVVDPDTSLGFPLYLPTPASFKSSSAQDQSKLRLVGLGVRTVSFLRVRVYVAALYIDENKLQERLTRASNDKTLEQNVKDLLDDGTAAVIRIVPVRNTDFNHLRDGFIRALQNRLKKAIKDARVQTDSPLESEFQLAIQQIKDSFPRGSVPKGSPLDLVILPTAVNSKPVPASLNFEYDGQVFGQVTPNKDEVQQSSADAVDPAFTAARELALAYFADVGEISTPFKNSVQQGFQPQSIPSLAA</sequence>
<reference evidence="3" key="1">
    <citation type="journal article" date="2013" name="Genome Announc.">
        <title>Genome sequence of the basidiomycetous yeast Pseudozyma antarctica T-34, a producer of the glycolipid biosurfactants mannosylerythritol lipids.</title>
        <authorList>
            <person name="Morita T."/>
            <person name="Koike H."/>
            <person name="Koyama Y."/>
            <person name="Hagiwara H."/>
            <person name="Ito E."/>
            <person name="Fukuoka T."/>
            <person name="Imura T."/>
            <person name="Machida M."/>
            <person name="Kitamoto D."/>
        </authorList>
    </citation>
    <scope>NUCLEOTIDE SEQUENCE [LARGE SCALE GENOMIC DNA]</scope>
    <source>
        <strain evidence="3">T-34</strain>
    </source>
</reference>
<dbReference type="InterPro" id="IPR036298">
    <property type="entry name" value="Chalcone_isomerase_sf"/>
</dbReference>
<dbReference type="STRING" id="1151754.M9MFF4"/>
<dbReference type="EMBL" id="DF196785">
    <property type="protein sequence ID" value="GAC76128.1"/>
    <property type="molecule type" value="Genomic_DNA"/>
</dbReference>
<dbReference type="Pfam" id="PF16035">
    <property type="entry name" value="Chalcone_2"/>
    <property type="match status" value="1"/>
</dbReference>
<dbReference type="Gene3D" id="3.50.70.10">
    <property type="match status" value="1"/>
</dbReference>
<accession>M9MFF4</accession>
<dbReference type="SUPFAM" id="SSF54626">
    <property type="entry name" value="Chalcone isomerase"/>
    <property type="match status" value="1"/>
</dbReference>
<protein>
    <recommendedName>
        <fullName evidence="1">Chalcone isomerase domain-containing protein</fullName>
    </recommendedName>
</protein>
<name>M9MFF4_PSEA3</name>
<dbReference type="PANTHER" id="PTHR47284">
    <property type="entry name" value="FATTY-ACID-BINDING PROTEIN 2"/>
    <property type="match status" value="1"/>
</dbReference>
<evidence type="ECO:0000259" key="1">
    <source>
        <dbReference type="Pfam" id="PF16035"/>
    </source>
</evidence>
<dbReference type="AlphaFoldDB" id="M9MFF4"/>
<dbReference type="GO" id="GO:0016872">
    <property type="term" value="F:intramolecular lyase activity"/>
    <property type="evidence" value="ECO:0007669"/>
    <property type="project" value="InterPro"/>
</dbReference>
<evidence type="ECO:0000313" key="2">
    <source>
        <dbReference type="EMBL" id="GAC76128.1"/>
    </source>
</evidence>
<proteinExistence type="predicted"/>
<dbReference type="PANTHER" id="PTHR47284:SF3">
    <property type="entry name" value="FATTY-ACID-BINDING PROTEIN 2"/>
    <property type="match status" value="1"/>
</dbReference>
<evidence type="ECO:0000313" key="3">
    <source>
        <dbReference type="Proteomes" id="UP000011976"/>
    </source>
</evidence>
<dbReference type="OrthoDB" id="18193at2759"/>
<feature type="domain" description="Chalcone isomerase" evidence="1">
    <location>
        <begin position="153"/>
        <end position="352"/>
    </location>
</feature>
<gene>
    <name evidence="2" type="ORF">PANT_19c00113</name>
</gene>
<organism evidence="2 3">
    <name type="scientific">Pseudozyma antarctica (strain T-34)</name>
    <name type="common">Yeast</name>
    <name type="synonym">Candida antarctica</name>
    <dbReference type="NCBI Taxonomy" id="1151754"/>
    <lineage>
        <taxon>Eukaryota</taxon>
        <taxon>Fungi</taxon>
        <taxon>Dikarya</taxon>
        <taxon>Basidiomycota</taxon>
        <taxon>Ustilaginomycotina</taxon>
        <taxon>Ustilaginomycetes</taxon>
        <taxon>Ustilaginales</taxon>
        <taxon>Ustilaginaceae</taxon>
        <taxon>Moesziomyces</taxon>
    </lineage>
</organism>
<dbReference type="InterPro" id="IPR016088">
    <property type="entry name" value="Chalcone_isomerase_3-sand"/>
</dbReference>
<dbReference type="InterPro" id="IPR016087">
    <property type="entry name" value="Chalcone_isomerase"/>
</dbReference>